<dbReference type="Proteomes" id="UP000270205">
    <property type="component" value="Unassembled WGS sequence"/>
</dbReference>
<reference evidence="1 2" key="1">
    <citation type="submission" date="2018-11" db="EMBL/GenBank/DDBJ databases">
        <authorList>
            <consortium name="Pathogen Informatics"/>
        </authorList>
    </citation>
    <scope>NUCLEOTIDE SEQUENCE [LARGE SCALE GENOMIC DNA]</scope>
    <source>
        <strain evidence="1 2">NCTC12929</strain>
    </source>
</reference>
<evidence type="ECO:0000313" key="1">
    <source>
        <dbReference type="EMBL" id="VDH02932.1"/>
    </source>
</evidence>
<evidence type="ECO:0000313" key="2">
    <source>
        <dbReference type="Proteomes" id="UP000270205"/>
    </source>
</evidence>
<organism evidence="1 2">
    <name type="scientific">Bergeyella zoohelcum</name>
    <dbReference type="NCBI Taxonomy" id="1015"/>
    <lineage>
        <taxon>Bacteria</taxon>
        <taxon>Pseudomonadati</taxon>
        <taxon>Bacteroidota</taxon>
        <taxon>Flavobacteriia</taxon>
        <taxon>Flavobacteriales</taxon>
        <taxon>Weeksellaceae</taxon>
        <taxon>Bergeyella</taxon>
    </lineage>
</organism>
<dbReference type="AlphaFoldDB" id="A0A7Z9CF44"/>
<name>A0A7Z9CF44_9FLAO</name>
<proteinExistence type="predicted"/>
<sequence>MKYLYAFIFFTSIFIHAQTTRLVYKVSSVADSERVDDIYYLDVDTNELISTFSFV</sequence>
<accession>A0A7Z9CF44</accession>
<comment type="caution">
    <text evidence="1">The sequence shown here is derived from an EMBL/GenBank/DDBJ whole genome shotgun (WGS) entry which is preliminary data.</text>
</comment>
<dbReference type="RefSeq" id="WP_181871961.1">
    <property type="nucleotide sequence ID" value="NZ_UYIV01000001.1"/>
</dbReference>
<gene>
    <name evidence="1" type="ORF">NCTC12929_00324</name>
</gene>
<dbReference type="EMBL" id="UYIV01000001">
    <property type="protein sequence ID" value="VDH02932.1"/>
    <property type="molecule type" value="Genomic_DNA"/>
</dbReference>
<protein>
    <submittedName>
        <fullName evidence="1">Uncharacterized protein</fullName>
    </submittedName>
</protein>